<protein>
    <submittedName>
        <fullName evidence="1">Uncharacterized protein</fullName>
    </submittedName>
</protein>
<accession>A0A655UEV2</accession>
<dbReference type="EMBL" id="CWQJ01000001">
    <property type="protein sequence ID" value="CSB49432.1"/>
    <property type="molecule type" value="Genomic_DNA"/>
</dbReference>
<dbReference type="Proteomes" id="UP000046067">
    <property type="component" value="Unassembled WGS sequence"/>
</dbReference>
<name>A0A655UEV2_VIBCL</name>
<evidence type="ECO:0000313" key="1">
    <source>
        <dbReference type="EMBL" id="CSB49432.1"/>
    </source>
</evidence>
<evidence type="ECO:0000313" key="2">
    <source>
        <dbReference type="Proteomes" id="UP000046067"/>
    </source>
</evidence>
<dbReference type="AlphaFoldDB" id="A0A655UEV2"/>
<organism evidence="1 2">
    <name type="scientific">Vibrio cholerae</name>
    <dbReference type="NCBI Taxonomy" id="666"/>
    <lineage>
        <taxon>Bacteria</taxon>
        <taxon>Pseudomonadati</taxon>
        <taxon>Pseudomonadota</taxon>
        <taxon>Gammaproteobacteria</taxon>
        <taxon>Vibrionales</taxon>
        <taxon>Vibrionaceae</taxon>
        <taxon>Vibrio</taxon>
    </lineage>
</organism>
<gene>
    <name evidence="1" type="ORF">ERS013201_00001</name>
</gene>
<reference evidence="1 2" key="1">
    <citation type="submission" date="2015-07" db="EMBL/GenBank/DDBJ databases">
        <authorList>
            <consortium name="Pathogen Informatics"/>
        </authorList>
    </citation>
    <scope>NUCLEOTIDE SEQUENCE [LARGE SCALE GENOMIC DNA]</scope>
    <source>
        <strain evidence="1 2">A325</strain>
    </source>
</reference>
<proteinExistence type="predicted"/>
<sequence>MNPLWLLLTTPDGYQATRDIAYHMMHERIRFNINHHITTMTRHIQMHDVTPRTTGLTMHRTKGGEIIFPQQVLPCLLHFFNIQLAVVMADTRIQNPRAINMVVNDITITACSGTESCMKFIRNRHRPAYCNILRQIRVGAHGPSDHLPFGGGIKVHHLPSTMYPRISSPSTLHFHWMVGNLTQRLF</sequence>